<proteinExistence type="predicted"/>
<dbReference type="AlphaFoldDB" id="A0A1V2BFN5"/>
<protein>
    <submittedName>
        <fullName evidence="1">Putative cytoplasmic protein</fullName>
    </submittedName>
</protein>
<sequence length="116" mass="13399">MKWTVLNTIICPHSGVAFSSICGLRFLKFIIWYEADILLIPGESMKLYSSKVLINNKYHFFKVYNIATYSDTQWESLRERPSCPHDFSATTAEGCCYQPHCVIKRCPGSYHRHALC</sequence>
<dbReference type="InterPro" id="IPR044854">
    <property type="entry name" value="IraM/PmrD"/>
</dbReference>
<reference evidence="1 2" key="1">
    <citation type="submission" date="2018-12" db="EMBL/GenBank/DDBJ databases">
        <authorList>
            <consortium name="Pathogen Informatics"/>
        </authorList>
    </citation>
    <scope>NUCLEOTIDE SEQUENCE [LARGE SCALE GENOMIC DNA]</scope>
    <source>
        <strain evidence="1 2">NCTC9997</strain>
    </source>
</reference>
<dbReference type="EMBL" id="LR134253">
    <property type="protein sequence ID" value="VED54968.1"/>
    <property type="molecule type" value="Genomic_DNA"/>
</dbReference>
<gene>
    <name evidence="1" type="primary">iraM</name>
    <name evidence="1" type="ORF">NCTC9997_05700</name>
</gene>
<dbReference type="Pfam" id="PF11183">
    <property type="entry name" value="PmrD"/>
    <property type="match status" value="1"/>
</dbReference>
<dbReference type="RefSeq" id="WP_041143614.1">
    <property type="nucleotide sequence ID" value="NZ_CP050508.1"/>
</dbReference>
<dbReference type="GeneID" id="57507161"/>
<organism evidence="1 2">
    <name type="scientific">Raoultella terrigena</name>
    <name type="common">Klebsiella terrigena</name>
    <dbReference type="NCBI Taxonomy" id="577"/>
    <lineage>
        <taxon>Bacteria</taxon>
        <taxon>Pseudomonadati</taxon>
        <taxon>Pseudomonadota</taxon>
        <taxon>Gammaproteobacteria</taxon>
        <taxon>Enterobacterales</taxon>
        <taxon>Enterobacteriaceae</taxon>
        <taxon>Klebsiella/Raoultella group</taxon>
        <taxon>Raoultella</taxon>
    </lineage>
</organism>
<name>A0A1V2BFN5_RAOTE</name>
<evidence type="ECO:0000313" key="1">
    <source>
        <dbReference type="EMBL" id="VED54968.1"/>
    </source>
</evidence>
<accession>A0A1V2BFN5</accession>
<evidence type="ECO:0000313" key="2">
    <source>
        <dbReference type="Proteomes" id="UP000267630"/>
    </source>
</evidence>
<dbReference type="InterPro" id="IPR038679">
    <property type="entry name" value="PmrD_sf"/>
</dbReference>
<dbReference type="Proteomes" id="UP000267630">
    <property type="component" value="Chromosome 3"/>
</dbReference>
<dbReference type="NCBIfam" id="NF007393">
    <property type="entry name" value="PRK09919.1"/>
    <property type="match status" value="1"/>
</dbReference>
<keyword evidence="2" id="KW-1185">Reference proteome</keyword>
<dbReference type="Gene3D" id="2.40.50.650">
    <property type="match status" value="1"/>
</dbReference>